<dbReference type="AlphaFoldDB" id="A0A285HKI0"/>
<evidence type="ECO:0000259" key="7">
    <source>
        <dbReference type="PROSITE" id="PS50850"/>
    </source>
</evidence>
<dbReference type="EMBL" id="OBDZ01000019">
    <property type="protein sequence ID" value="SNY35286.1"/>
    <property type="molecule type" value="Genomic_DNA"/>
</dbReference>
<sequence length="458" mass="49022">MEARVSDGTIEKTDVQKIGLGEKVSYGLGNTAANLLLTTANMFIAFFYTEIGGIAAATVGTILLAARLLDGASDIAMGIIVDKTSSKHGKARPWLLWLAIPFGIAIALLFTSPDIGMTGKIVYAFITYTIALAIIYTAITVPYNSLIGLITQDQDERVQLSAFRTIFGMAGGVLVTIVTMPIVNYFGGGKHGWQMLSIIYGIAAVILYLICFKNTEERSIVEIGAESKVPVKKGLKVLFKNKYWLITISTILISFVASGLAGINVYYAKYILGNPAYMGMIGPATFVPIIVGVLLVTPLIQKFGKRNLAIGGSVLSVLGSIIMIINSTNINMILVGMVLRSLGIAPVAVASFAMLGDTVEYGEWKSGLRIEGLTFSAGTFGEKVGTGIGGVILGAILQLGGYVGGQAAQSDSALLAIKFTFIHLPIILFIGQIVLLYFYKLDSEYPQIVEELKNRKED</sequence>
<organism evidence="8 9">
    <name type="scientific">Orenia metallireducens</name>
    <dbReference type="NCBI Taxonomy" id="1413210"/>
    <lineage>
        <taxon>Bacteria</taxon>
        <taxon>Bacillati</taxon>
        <taxon>Bacillota</taxon>
        <taxon>Clostridia</taxon>
        <taxon>Halanaerobiales</taxon>
        <taxon>Halobacteroidaceae</taxon>
        <taxon>Orenia</taxon>
    </lineage>
</organism>
<dbReference type="GO" id="GO:0006814">
    <property type="term" value="P:sodium ion transport"/>
    <property type="evidence" value="ECO:0007669"/>
    <property type="project" value="InterPro"/>
</dbReference>
<feature type="transmembrane region" description="Helical" evidence="6">
    <location>
        <begin position="415"/>
        <end position="439"/>
    </location>
</feature>
<keyword evidence="4 6" id="KW-1133">Transmembrane helix</keyword>
<dbReference type="Gene3D" id="1.20.1250.20">
    <property type="entry name" value="MFS general substrate transporter like domains"/>
    <property type="match status" value="2"/>
</dbReference>
<evidence type="ECO:0000256" key="3">
    <source>
        <dbReference type="ARBA" id="ARBA00022692"/>
    </source>
</evidence>
<gene>
    <name evidence="8" type="ORF">SAMN06265827_11962</name>
</gene>
<dbReference type="PANTHER" id="PTHR11328:SF24">
    <property type="entry name" value="MAJOR FACILITATOR SUPERFAMILY (MFS) PROFILE DOMAIN-CONTAINING PROTEIN"/>
    <property type="match status" value="1"/>
</dbReference>
<dbReference type="RefSeq" id="WP_097018516.1">
    <property type="nucleotide sequence ID" value="NZ_OBDZ01000019.1"/>
</dbReference>
<dbReference type="PROSITE" id="PS50850">
    <property type="entry name" value="MFS"/>
    <property type="match status" value="1"/>
</dbReference>
<dbReference type="CDD" id="cd17332">
    <property type="entry name" value="MFS_MelB_like"/>
    <property type="match status" value="1"/>
</dbReference>
<dbReference type="InterPro" id="IPR039672">
    <property type="entry name" value="MFS_2"/>
</dbReference>
<dbReference type="NCBIfam" id="TIGR00792">
    <property type="entry name" value="gph"/>
    <property type="match status" value="1"/>
</dbReference>
<feature type="transmembrane region" description="Helical" evidence="6">
    <location>
        <begin position="332"/>
        <end position="355"/>
    </location>
</feature>
<feature type="transmembrane region" description="Helical" evidence="6">
    <location>
        <begin position="243"/>
        <end position="268"/>
    </location>
</feature>
<feature type="transmembrane region" description="Helical" evidence="6">
    <location>
        <begin position="280"/>
        <end position="300"/>
    </location>
</feature>
<evidence type="ECO:0000256" key="2">
    <source>
        <dbReference type="ARBA" id="ARBA00022448"/>
    </source>
</evidence>
<feature type="transmembrane region" description="Helical" evidence="6">
    <location>
        <begin position="121"/>
        <end position="141"/>
    </location>
</feature>
<comment type="subcellular location">
    <subcellularLocation>
        <location evidence="1">Cell membrane</location>
        <topology evidence="1">Multi-pass membrane protein</topology>
    </subcellularLocation>
</comment>
<keyword evidence="5 6" id="KW-0472">Membrane</keyword>
<keyword evidence="3 6" id="KW-0812">Transmembrane</keyword>
<feature type="domain" description="Major facilitator superfamily (MFS) profile" evidence="7">
    <location>
        <begin position="203"/>
        <end position="458"/>
    </location>
</feature>
<dbReference type="InterPro" id="IPR036259">
    <property type="entry name" value="MFS_trans_sf"/>
</dbReference>
<keyword evidence="9" id="KW-1185">Reference proteome</keyword>
<dbReference type="InterPro" id="IPR001927">
    <property type="entry name" value="Na/Gal_symport"/>
</dbReference>
<keyword evidence="2" id="KW-0813">Transport</keyword>
<dbReference type="Proteomes" id="UP000219573">
    <property type="component" value="Unassembled WGS sequence"/>
</dbReference>
<dbReference type="GO" id="GO:0008643">
    <property type="term" value="P:carbohydrate transport"/>
    <property type="evidence" value="ECO:0007669"/>
    <property type="project" value="InterPro"/>
</dbReference>
<feature type="transmembrane region" description="Helical" evidence="6">
    <location>
        <begin position="162"/>
        <end position="186"/>
    </location>
</feature>
<proteinExistence type="predicted"/>
<evidence type="ECO:0000313" key="9">
    <source>
        <dbReference type="Proteomes" id="UP000219573"/>
    </source>
</evidence>
<dbReference type="InterPro" id="IPR020846">
    <property type="entry name" value="MFS_dom"/>
</dbReference>
<dbReference type="GO" id="GO:0015293">
    <property type="term" value="F:symporter activity"/>
    <property type="evidence" value="ECO:0007669"/>
    <property type="project" value="InterPro"/>
</dbReference>
<accession>A0A285HKI0</accession>
<evidence type="ECO:0000313" key="8">
    <source>
        <dbReference type="EMBL" id="SNY35286.1"/>
    </source>
</evidence>
<evidence type="ECO:0000256" key="4">
    <source>
        <dbReference type="ARBA" id="ARBA00022989"/>
    </source>
</evidence>
<feature type="transmembrane region" description="Helical" evidence="6">
    <location>
        <begin position="43"/>
        <end position="69"/>
    </location>
</feature>
<feature type="transmembrane region" description="Helical" evidence="6">
    <location>
        <begin position="384"/>
        <end position="403"/>
    </location>
</feature>
<protein>
    <submittedName>
        <fullName evidence="8">Glycoside/pentoside/hexuronide:cation symporter, GPH family</fullName>
    </submittedName>
</protein>
<dbReference type="PANTHER" id="PTHR11328">
    <property type="entry name" value="MAJOR FACILITATOR SUPERFAMILY DOMAIN-CONTAINING PROTEIN"/>
    <property type="match status" value="1"/>
</dbReference>
<dbReference type="SUPFAM" id="SSF103473">
    <property type="entry name" value="MFS general substrate transporter"/>
    <property type="match status" value="1"/>
</dbReference>
<dbReference type="OrthoDB" id="9764596at2"/>
<dbReference type="Pfam" id="PF13347">
    <property type="entry name" value="MFS_2"/>
    <property type="match status" value="1"/>
</dbReference>
<evidence type="ECO:0000256" key="6">
    <source>
        <dbReference type="SAM" id="Phobius"/>
    </source>
</evidence>
<reference evidence="9" key="1">
    <citation type="submission" date="2017-09" db="EMBL/GenBank/DDBJ databases">
        <authorList>
            <person name="Varghese N."/>
            <person name="Submissions S."/>
        </authorList>
    </citation>
    <scope>NUCLEOTIDE SEQUENCE [LARGE SCALE GENOMIC DNA]</scope>
    <source>
        <strain evidence="9">MSL47</strain>
    </source>
</reference>
<evidence type="ECO:0000256" key="5">
    <source>
        <dbReference type="ARBA" id="ARBA00023136"/>
    </source>
</evidence>
<name>A0A285HKI0_9FIRM</name>
<dbReference type="GO" id="GO:0005886">
    <property type="term" value="C:plasma membrane"/>
    <property type="evidence" value="ECO:0007669"/>
    <property type="project" value="UniProtKB-SubCell"/>
</dbReference>
<feature type="transmembrane region" description="Helical" evidence="6">
    <location>
        <begin position="94"/>
        <end position="115"/>
    </location>
</feature>
<evidence type="ECO:0000256" key="1">
    <source>
        <dbReference type="ARBA" id="ARBA00004651"/>
    </source>
</evidence>
<feature type="transmembrane region" description="Helical" evidence="6">
    <location>
        <begin position="192"/>
        <end position="211"/>
    </location>
</feature>